<dbReference type="Gene3D" id="1.10.287.130">
    <property type="match status" value="1"/>
</dbReference>
<evidence type="ECO:0000256" key="5">
    <source>
        <dbReference type="ARBA" id="ARBA00022679"/>
    </source>
</evidence>
<dbReference type="PROSITE" id="PS50109">
    <property type="entry name" value="HIS_KIN"/>
    <property type="match status" value="1"/>
</dbReference>
<reference evidence="12 13" key="1">
    <citation type="submission" date="2020-08" db="EMBL/GenBank/DDBJ databases">
        <title>Genomic Encyclopedia of Type Strains, Phase IV (KMG-IV): sequencing the most valuable type-strain genomes for metagenomic binning, comparative biology and taxonomic classification.</title>
        <authorList>
            <person name="Goeker M."/>
        </authorList>
    </citation>
    <scope>NUCLEOTIDE SEQUENCE [LARGE SCALE GENOMIC DNA]</scope>
    <source>
        <strain evidence="12 13">DSM 27057</strain>
    </source>
</reference>
<dbReference type="PANTHER" id="PTHR45436">
    <property type="entry name" value="SENSOR HISTIDINE KINASE YKOH"/>
    <property type="match status" value="1"/>
</dbReference>
<evidence type="ECO:0000256" key="2">
    <source>
        <dbReference type="ARBA" id="ARBA00004370"/>
    </source>
</evidence>
<dbReference type="RefSeq" id="WP_183629289.1">
    <property type="nucleotide sequence ID" value="NZ_JACIDX010000032.1"/>
</dbReference>
<dbReference type="InterPro" id="IPR013727">
    <property type="entry name" value="2CSK_N"/>
</dbReference>
<dbReference type="GO" id="GO:0000155">
    <property type="term" value="F:phosphorelay sensor kinase activity"/>
    <property type="evidence" value="ECO:0007669"/>
    <property type="project" value="InterPro"/>
</dbReference>
<dbReference type="SUPFAM" id="SSF47384">
    <property type="entry name" value="Homodimeric domain of signal transducing histidine kinase"/>
    <property type="match status" value="1"/>
</dbReference>
<dbReference type="InterPro" id="IPR050428">
    <property type="entry name" value="TCS_sensor_his_kinase"/>
</dbReference>
<feature type="transmembrane region" description="Helical" evidence="10">
    <location>
        <begin position="14"/>
        <end position="36"/>
    </location>
</feature>
<dbReference type="InterPro" id="IPR003661">
    <property type="entry name" value="HisK_dim/P_dom"/>
</dbReference>
<dbReference type="PANTHER" id="PTHR45436:SF5">
    <property type="entry name" value="SENSOR HISTIDINE KINASE TRCS"/>
    <property type="match status" value="1"/>
</dbReference>
<feature type="domain" description="Histidine kinase" evidence="11">
    <location>
        <begin position="247"/>
        <end position="465"/>
    </location>
</feature>
<comment type="catalytic activity">
    <reaction evidence="1">
        <text>ATP + protein L-histidine = ADP + protein N-phospho-L-histidine.</text>
        <dbReference type="EC" id="2.7.13.3"/>
    </reaction>
</comment>
<keyword evidence="7 12" id="KW-0418">Kinase</keyword>
<sequence>MVLGAGWSLARRQLVVLVSSLTGVALLLGLSGSWYIHNFAERTSDRVLRASANAVSETVTLERGRVSLEVPPGAFGMLEDSARDNVYYVVRSGRQIITGYADFPAAATMPAPDETLYRYDRYLGQNVRVATQARYLTDNHLPVVVEVAETLDERGLLERRMLTGLVALEIALVAFAALLIRPAVNWGLQPLTRLRLAMDARKANADVFVPLDATQAPWELRGLIETFNNLLQRLNYTTRRVREFTADASHQMRTPLAALRAHLHLARQADIAEAERQTALAEVDASAGRLQRLLNQLLALARSENVLKQAARPVELNALVAETARELAPRAIRRGIEIHFDADKPVMAAIDPLILAEMLGNLIDNAIHYGRQDGCIILRVLRDQGEAVIEVEDDGPGIPPDQRSAVFQRFHRLPRDYDTHGSGLGLAIVRSLADTAGVRVELGDGGNGGDAGPGLLVRLTIPDGEAQP</sequence>
<dbReference type="SMART" id="SM00388">
    <property type="entry name" value="HisKA"/>
    <property type="match status" value="1"/>
</dbReference>
<dbReference type="InterPro" id="IPR003594">
    <property type="entry name" value="HATPase_dom"/>
</dbReference>
<evidence type="ECO:0000256" key="4">
    <source>
        <dbReference type="ARBA" id="ARBA00022553"/>
    </source>
</evidence>
<evidence type="ECO:0000256" key="8">
    <source>
        <dbReference type="ARBA" id="ARBA00022989"/>
    </source>
</evidence>
<evidence type="ECO:0000256" key="6">
    <source>
        <dbReference type="ARBA" id="ARBA00022692"/>
    </source>
</evidence>
<dbReference type="CDD" id="cd00082">
    <property type="entry name" value="HisKA"/>
    <property type="match status" value="1"/>
</dbReference>
<name>A0A7W6G8T6_9SPHN</name>
<dbReference type="Pfam" id="PF00512">
    <property type="entry name" value="HisKA"/>
    <property type="match status" value="1"/>
</dbReference>
<evidence type="ECO:0000256" key="9">
    <source>
        <dbReference type="ARBA" id="ARBA00023136"/>
    </source>
</evidence>
<dbReference type="SUPFAM" id="SSF55874">
    <property type="entry name" value="ATPase domain of HSP90 chaperone/DNA topoisomerase II/histidine kinase"/>
    <property type="match status" value="1"/>
</dbReference>
<evidence type="ECO:0000313" key="12">
    <source>
        <dbReference type="EMBL" id="MBB3957733.1"/>
    </source>
</evidence>
<dbReference type="EMBL" id="JACIDX010000032">
    <property type="protein sequence ID" value="MBB3957733.1"/>
    <property type="molecule type" value="Genomic_DNA"/>
</dbReference>
<feature type="transmembrane region" description="Helical" evidence="10">
    <location>
        <begin position="161"/>
        <end position="180"/>
    </location>
</feature>
<keyword evidence="8 10" id="KW-1133">Transmembrane helix</keyword>
<dbReference type="InterPro" id="IPR036097">
    <property type="entry name" value="HisK_dim/P_sf"/>
</dbReference>
<dbReference type="Pfam" id="PF02518">
    <property type="entry name" value="HATPase_c"/>
    <property type="match status" value="1"/>
</dbReference>
<evidence type="ECO:0000256" key="3">
    <source>
        <dbReference type="ARBA" id="ARBA00012438"/>
    </source>
</evidence>
<dbReference type="Gene3D" id="3.30.565.10">
    <property type="entry name" value="Histidine kinase-like ATPase, C-terminal domain"/>
    <property type="match status" value="1"/>
</dbReference>
<dbReference type="Pfam" id="PF08521">
    <property type="entry name" value="2CSK_N"/>
    <property type="match status" value="1"/>
</dbReference>
<keyword evidence="13" id="KW-1185">Reference proteome</keyword>
<organism evidence="12 13">
    <name type="scientific">Novosphingobium sediminicola</name>
    <dbReference type="NCBI Taxonomy" id="563162"/>
    <lineage>
        <taxon>Bacteria</taxon>
        <taxon>Pseudomonadati</taxon>
        <taxon>Pseudomonadota</taxon>
        <taxon>Alphaproteobacteria</taxon>
        <taxon>Sphingomonadales</taxon>
        <taxon>Sphingomonadaceae</taxon>
        <taxon>Novosphingobium</taxon>
    </lineage>
</organism>
<dbReference type="EC" id="2.7.13.3" evidence="3"/>
<evidence type="ECO:0000259" key="11">
    <source>
        <dbReference type="PROSITE" id="PS50109"/>
    </source>
</evidence>
<comment type="caution">
    <text evidence="12">The sequence shown here is derived from an EMBL/GenBank/DDBJ whole genome shotgun (WGS) entry which is preliminary data.</text>
</comment>
<keyword evidence="4" id="KW-0597">Phosphoprotein</keyword>
<dbReference type="SMART" id="SM00387">
    <property type="entry name" value="HATPase_c"/>
    <property type="match status" value="1"/>
</dbReference>
<evidence type="ECO:0000313" key="13">
    <source>
        <dbReference type="Proteomes" id="UP000548867"/>
    </source>
</evidence>
<evidence type="ECO:0000256" key="10">
    <source>
        <dbReference type="SAM" id="Phobius"/>
    </source>
</evidence>
<dbReference type="AlphaFoldDB" id="A0A7W6G8T6"/>
<evidence type="ECO:0000256" key="1">
    <source>
        <dbReference type="ARBA" id="ARBA00000085"/>
    </source>
</evidence>
<proteinExistence type="predicted"/>
<evidence type="ECO:0000256" key="7">
    <source>
        <dbReference type="ARBA" id="ARBA00022777"/>
    </source>
</evidence>
<dbReference type="InterPro" id="IPR036890">
    <property type="entry name" value="HATPase_C_sf"/>
</dbReference>
<dbReference type="CDD" id="cd00075">
    <property type="entry name" value="HATPase"/>
    <property type="match status" value="1"/>
</dbReference>
<dbReference type="PRINTS" id="PR00344">
    <property type="entry name" value="BCTRLSENSOR"/>
</dbReference>
<comment type="subcellular location">
    <subcellularLocation>
        <location evidence="2">Membrane</location>
    </subcellularLocation>
</comment>
<gene>
    <name evidence="12" type="ORF">GGR38_004708</name>
</gene>
<keyword evidence="5 12" id="KW-0808">Transferase</keyword>
<protein>
    <recommendedName>
        <fullName evidence="3">histidine kinase</fullName>
        <ecNumber evidence="3">2.7.13.3</ecNumber>
    </recommendedName>
</protein>
<dbReference type="InterPro" id="IPR005467">
    <property type="entry name" value="His_kinase_dom"/>
</dbReference>
<keyword evidence="9 10" id="KW-0472">Membrane</keyword>
<dbReference type="InterPro" id="IPR004358">
    <property type="entry name" value="Sig_transdc_His_kin-like_C"/>
</dbReference>
<accession>A0A7W6G8T6</accession>
<dbReference type="GO" id="GO:0016020">
    <property type="term" value="C:membrane"/>
    <property type="evidence" value="ECO:0007669"/>
    <property type="project" value="UniProtKB-SubCell"/>
</dbReference>
<keyword evidence="6 10" id="KW-0812">Transmembrane</keyword>
<dbReference type="Proteomes" id="UP000548867">
    <property type="component" value="Unassembled WGS sequence"/>
</dbReference>